<keyword evidence="8" id="KW-0206">Cytoskeleton</keyword>
<dbReference type="GO" id="GO:0007399">
    <property type="term" value="P:nervous system development"/>
    <property type="evidence" value="ECO:0007669"/>
    <property type="project" value="UniProtKB-ARBA"/>
</dbReference>
<dbReference type="FunFam" id="2.60.40.10:FF:000079">
    <property type="entry name" value="Filamin-B isoform C"/>
    <property type="match status" value="1"/>
</dbReference>
<proteinExistence type="inferred from homology"/>
<dbReference type="InterPro" id="IPR044801">
    <property type="entry name" value="Filamin"/>
</dbReference>
<dbReference type="SUPFAM" id="SSF81296">
    <property type="entry name" value="E set domains"/>
    <property type="match status" value="8"/>
</dbReference>
<dbReference type="PANTHER" id="PTHR38537:SF7">
    <property type="entry name" value="FILAMIN-B"/>
    <property type="match status" value="1"/>
</dbReference>
<dbReference type="Proteomes" id="UP000314982">
    <property type="component" value="Unassembled WGS sequence"/>
</dbReference>
<accession>A0A4W5PVK2</accession>
<keyword evidence="4" id="KW-0597">Phosphoprotein</keyword>
<evidence type="ECO:0000313" key="12">
    <source>
        <dbReference type="Proteomes" id="UP000314982"/>
    </source>
</evidence>
<reference evidence="11" key="3">
    <citation type="submission" date="2025-09" db="UniProtKB">
        <authorList>
            <consortium name="Ensembl"/>
        </authorList>
    </citation>
    <scope>IDENTIFICATION</scope>
</reference>
<evidence type="ECO:0000256" key="6">
    <source>
        <dbReference type="ARBA" id="ARBA00022843"/>
    </source>
</evidence>
<reference evidence="11" key="2">
    <citation type="submission" date="2025-08" db="UniProtKB">
        <authorList>
            <consortium name="Ensembl"/>
        </authorList>
    </citation>
    <scope>IDENTIFICATION</scope>
</reference>
<dbReference type="Pfam" id="PF00630">
    <property type="entry name" value="Filamin"/>
    <property type="match status" value="7"/>
</dbReference>
<dbReference type="PANTHER" id="PTHR38537">
    <property type="entry name" value="JITTERBUG, ISOFORM N"/>
    <property type="match status" value="1"/>
</dbReference>
<evidence type="ECO:0008006" key="13">
    <source>
        <dbReference type="Google" id="ProtNLM"/>
    </source>
</evidence>
<dbReference type="Ensembl" id="ENSHHUT00000068422.1">
    <property type="protein sequence ID" value="ENSHHUP00000066188.1"/>
    <property type="gene ID" value="ENSHHUG00000039027.1"/>
</dbReference>
<evidence type="ECO:0000256" key="2">
    <source>
        <dbReference type="ARBA" id="ARBA00009238"/>
    </source>
</evidence>
<dbReference type="GO" id="GO:0051015">
    <property type="term" value="F:actin filament binding"/>
    <property type="evidence" value="ECO:0007669"/>
    <property type="project" value="InterPro"/>
</dbReference>
<evidence type="ECO:0000313" key="11">
    <source>
        <dbReference type="Ensembl" id="ENSHHUP00000066188.1"/>
    </source>
</evidence>
<dbReference type="FunFam" id="2.60.40.10:FF:000007">
    <property type="entry name" value="Filamin-B isoform C"/>
    <property type="match status" value="2"/>
</dbReference>
<keyword evidence="12" id="KW-1185">Reference proteome</keyword>
<keyword evidence="3" id="KW-0963">Cytoplasm</keyword>
<dbReference type="InterPro" id="IPR013783">
    <property type="entry name" value="Ig-like_fold"/>
</dbReference>
<dbReference type="FunFam" id="2.60.40.10:FF:000096">
    <property type="entry name" value="filamin-C isoform X2"/>
    <property type="match status" value="1"/>
</dbReference>
<comment type="subcellular location">
    <subcellularLocation>
        <location evidence="1">Cytoplasm</location>
        <location evidence="1">Cytoskeleton</location>
    </subcellularLocation>
</comment>
<dbReference type="STRING" id="62062.ENSHHUP00000066188"/>
<keyword evidence="6" id="KW-0832">Ubl conjugation</keyword>
<reference evidence="12" key="1">
    <citation type="submission" date="2018-06" db="EMBL/GenBank/DDBJ databases">
        <title>Genome assembly of Danube salmon.</title>
        <authorList>
            <person name="Macqueen D.J."/>
            <person name="Gundappa M.K."/>
        </authorList>
    </citation>
    <scope>NUCLEOTIDE SEQUENCE [LARGE SCALE GENOMIC DNA]</scope>
</reference>
<feature type="repeat" description="Filamin" evidence="9">
    <location>
        <begin position="707"/>
        <end position="801"/>
    </location>
</feature>
<comment type="similarity">
    <text evidence="2">Belongs to the filamin family.</text>
</comment>
<dbReference type="InterPro" id="IPR014756">
    <property type="entry name" value="Ig_E-set"/>
</dbReference>
<dbReference type="InterPro" id="IPR001298">
    <property type="entry name" value="Filamin/ABP280_rpt"/>
</dbReference>
<dbReference type="FunFam" id="2.60.40.10:FF:000092">
    <property type="entry name" value="Filamin-B isoform B"/>
    <property type="match status" value="1"/>
</dbReference>
<feature type="repeat" description="Filamin" evidence="9">
    <location>
        <begin position="24"/>
        <end position="116"/>
    </location>
</feature>
<evidence type="ECO:0000256" key="8">
    <source>
        <dbReference type="ARBA" id="ARBA00023212"/>
    </source>
</evidence>
<feature type="compositionally biased region" description="Low complexity" evidence="10">
    <location>
        <begin position="690"/>
        <end position="703"/>
    </location>
</feature>
<evidence type="ECO:0000256" key="4">
    <source>
        <dbReference type="ARBA" id="ARBA00022553"/>
    </source>
</evidence>
<protein>
    <recommendedName>
        <fullName evidence="13">Filamin A, alpha (actin binding protein 280)</fullName>
    </recommendedName>
</protein>
<dbReference type="FunFam" id="2.60.40.10:FF:000102">
    <property type="entry name" value="filamin-B isoform X2"/>
    <property type="match status" value="1"/>
</dbReference>
<dbReference type="GO" id="GO:0030036">
    <property type="term" value="P:actin cytoskeleton organization"/>
    <property type="evidence" value="ECO:0007669"/>
    <property type="project" value="InterPro"/>
</dbReference>
<dbReference type="InterPro" id="IPR017868">
    <property type="entry name" value="Filamin/ABP280_repeat-like"/>
</dbReference>
<evidence type="ECO:0000256" key="9">
    <source>
        <dbReference type="PROSITE-ProRule" id="PRU00087"/>
    </source>
</evidence>
<dbReference type="GO" id="GO:0005856">
    <property type="term" value="C:cytoskeleton"/>
    <property type="evidence" value="ECO:0007669"/>
    <property type="project" value="UniProtKB-SubCell"/>
</dbReference>
<keyword evidence="5" id="KW-0677">Repeat</keyword>
<feature type="repeat" description="Filamin" evidence="9">
    <location>
        <begin position="388"/>
        <end position="480"/>
    </location>
</feature>
<feature type="repeat" description="Filamin" evidence="9">
    <location>
        <begin position="164"/>
        <end position="194"/>
    </location>
</feature>
<dbReference type="GeneTree" id="ENSGT00940000156286"/>
<name>A0A4W5PVK2_9TELE</name>
<feature type="repeat" description="Filamin" evidence="9">
    <location>
        <begin position="482"/>
        <end position="575"/>
    </location>
</feature>
<keyword evidence="7" id="KW-0009">Actin-binding</keyword>
<organism evidence="11 12">
    <name type="scientific">Hucho hucho</name>
    <name type="common">huchen</name>
    <dbReference type="NCBI Taxonomy" id="62062"/>
    <lineage>
        <taxon>Eukaryota</taxon>
        <taxon>Metazoa</taxon>
        <taxon>Chordata</taxon>
        <taxon>Craniata</taxon>
        <taxon>Vertebrata</taxon>
        <taxon>Euteleostomi</taxon>
        <taxon>Actinopterygii</taxon>
        <taxon>Neopterygii</taxon>
        <taxon>Teleostei</taxon>
        <taxon>Protacanthopterygii</taxon>
        <taxon>Salmoniformes</taxon>
        <taxon>Salmonidae</taxon>
        <taxon>Salmoninae</taxon>
        <taxon>Hucho</taxon>
    </lineage>
</organism>
<evidence type="ECO:0000256" key="7">
    <source>
        <dbReference type="ARBA" id="ARBA00023203"/>
    </source>
</evidence>
<feature type="repeat" description="Filamin" evidence="9">
    <location>
        <begin position="287"/>
        <end position="385"/>
    </location>
</feature>
<dbReference type="Gene3D" id="2.60.40.10">
    <property type="entry name" value="Immunoglobulins"/>
    <property type="match status" value="8"/>
</dbReference>
<feature type="region of interest" description="Disordered" evidence="10">
    <location>
        <begin position="690"/>
        <end position="716"/>
    </location>
</feature>
<dbReference type="FunFam" id="2.60.40.10:FF:000125">
    <property type="entry name" value="filamin-B isoform X1"/>
    <property type="match status" value="1"/>
</dbReference>
<dbReference type="SMART" id="SM00557">
    <property type="entry name" value="IG_FLMN"/>
    <property type="match status" value="7"/>
</dbReference>
<dbReference type="AlphaFoldDB" id="A0A4W5PVK2"/>
<feature type="repeat" description="Filamin" evidence="9">
    <location>
        <begin position="579"/>
        <end position="671"/>
    </location>
</feature>
<evidence type="ECO:0000256" key="10">
    <source>
        <dbReference type="SAM" id="MobiDB-lite"/>
    </source>
</evidence>
<evidence type="ECO:0000256" key="5">
    <source>
        <dbReference type="ARBA" id="ARBA00022737"/>
    </source>
</evidence>
<sequence>EDRRGTVGGVRREDRRESPLQFYVNNANSANVTASGPGLVYGVANKTAMFTIYTEDAAEGGLDLAIEGPSKADISCLDNKDGTCTVTYLPVLPGDYHILVRYNDKHIAGSPFNARITGKTSLSPFPSVPSTLPPPLFCLSPFPSLCPIYPSSLSFLSLSLSPGISFIPREVGEHVVSIKKNGGHVANSPITIMVVQSEIGDASKVKVYGQGLVEGHTFDMSDFVVDTREAGYGGLALSVEGPSKVDIQTQDMEDGTCVVSYCPSEPGSYIVSVRFADQHVPGSPFTVKVTGEGRIRESITRRQKAASIATVGSVCDLNLKIPEIDIHDVSAQVTSPSGTTEKADMEAVGPSTYCVRFVPHEMGIHTVDVKYRDQHIPGSPFQFTVGPLGEGGAGKVRAGGPGLEKAECGVPAEFSIWTREAGAGGLSVAVEGPSRAEISFEDRKDGSCEVSYVAQEPGDYEVSVKFNEEHIPDSPYLVPVVAPTDDARRLTVASLQESGLKVNHPASFAVHLNGAKGTFDAKAHSPSGALEECAVSKLEQDTYAIRFIPRENGLHSIDVKFNGSHIPGSPFQVRVGEPGQSGDAGLVTAHGAGLERGTTGQLSEFVINNTKAGPGALAVTIEGPSKVKMDCHECSEGYKVQYTPMAPGNYLVSIKYGGPNHITGSPFKAKVTGQRLVNVSNASETSSLTVESVTKSSSTNSHSALPRSASDASKVATRGPGLSKAYMGQRASFSVDCSKAGKNMLLVGVHGPHIPCEEVSVKHMGNMQYNVSYILKEKGNYVLAVKWGEDHVPGSPFHVTVP</sequence>
<evidence type="ECO:0000256" key="1">
    <source>
        <dbReference type="ARBA" id="ARBA00004245"/>
    </source>
</evidence>
<feature type="repeat" description="Filamin" evidence="9">
    <location>
        <begin position="197"/>
        <end position="289"/>
    </location>
</feature>
<dbReference type="PROSITE" id="PS50194">
    <property type="entry name" value="FILAMIN_REPEAT"/>
    <property type="match status" value="8"/>
</dbReference>
<evidence type="ECO:0000256" key="3">
    <source>
        <dbReference type="ARBA" id="ARBA00022490"/>
    </source>
</evidence>